<sequence length="363" mass="41833">FFAGEFPLSLAACTNQLDIVTFLLENKYHRADIRKQDSIGNTVLHALVMVSDNTKESTNFVTKMYDEILMMGMKVDLNLKLEEYKNNQGLTPLKVAAKTGKIGLFKHIIRREIKKEGCKHLSRKFTEWAYGPVHSSLYDLSAVDSFEENSVLEIIVYNSENQNRHDLLLVEPLNNLLQEKWDKYAAKLFYCDCFIYTAYMIIFTLVAYHRPLEGKVESLDCQIVTKGLINWEKKDWVGPPFPIKQNTEGYLRLTGQIITMLGGLLFFIKGIVYFISKRPSLTSLLIDGYCDVLFFIQGLFLLASGVVYTAGREEYIGFMVVSLAMGWVNILYYTRGFQHMGIYGVMIQRMILSDLFRFLFVYM</sequence>
<feature type="transmembrane region" description="Helical" evidence="11">
    <location>
        <begin position="257"/>
        <end position="276"/>
    </location>
</feature>
<dbReference type="PANTHER" id="PTHR10582:SF5">
    <property type="entry name" value="TRANSIENT RECEPTOR POTENTIAL CATION CHANNEL SUBFAMILY V MEMBER 2"/>
    <property type="match status" value="1"/>
</dbReference>
<dbReference type="PRINTS" id="PR01768">
    <property type="entry name" value="TRPVRECEPTOR"/>
</dbReference>
<dbReference type="GO" id="GO:0005886">
    <property type="term" value="C:plasma membrane"/>
    <property type="evidence" value="ECO:0007669"/>
    <property type="project" value="UniProtKB-SubCell"/>
</dbReference>
<keyword evidence="8" id="KW-0040">ANK repeat</keyword>
<dbReference type="GeneTree" id="ENSGT00940000160870"/>
<keyword evidence="11" id="KW-0812">Transmembrane</keyword>
<reference evidence="12" key="2">
    <citation type="submission" date="2025-08" db="UniProtKB">
        <authorList>
            <consortium name="Ensembl"/>
        </authorList>
    </citation>
    <scope>IDENTIFICATION</scope>
</reference>
<dbReference type="Pfam" id="PF00023">
    <property type="entry name" value="Ank"/>
    <property type="match status" value="1"/>
</dbReference>
<accession>H3A619</accession>
<evidence type="ECO:0000256" key="9">
    <source>
        <dbReference type="ARBA" id="ARBA00023065"/>
    </source>
</evidence>
<dbReference type="PANTHER" id="PTHR10582">
    <property type="entry name" value="TRANSIENT RECEPTOR POTENTIAL ION CHANNEL PROTEIN"/>
    <property type="match status" value="1"/>
</dbReference>
<dbReference type="InParanoid" id="H3A619"/>
<dbReference type="SUPFAM" id="SSF48403">
    <property type="entry name" value="Ankyrin repeat"/>
    <property type="match status" value="1"/>
</dbReference>
<organism evidence="12 13">
    <name type="scientific">Latimeria chalumnae</name>
    <name type="common">Coelacanth</name>
    <dbReference type="NCBI Taxonomy" id="7897"/>
    <lineage>
        <taxon>Eukaryota</taxon>
        <taxon>Metazoa</taxon>
        <taxon>Chordata</taxon>
        <taxon>Craniata</taxon>
        <taxon>Vertebrata</taxon>
        <taxon>Euteleostomi</taxon>
        <taxon>Coelacanthiformes</taxon>
        <taxon>Coelacanthidae</taxon>
        <taxon>Latimeria</taxon>
    </lineage>
</organism>
<dbReference type="InterPro" id="IPR002110">
    <property type="entry name" value="Ankyrin_rpt"/>
</dbReference>
<dbReference type="AlphaFoldDB" id="H3A619"/>
<evidence type="ECO:0000256" key="2">
    <source>
        <dbReference type="ARBA" id="ARBA00022448"/>
    </source>
</evidence>
<keyword evidence="5" id="KW-0107">Calcium channel</keyword>
<dbReference type="InterPro" id="IPR008347">
    <property type="entry name" value="TrpV1-4"/>
</dbReference>
<keyword evidence="11" id="KW-0472">Membrane</keyword>
<evidence type="ECO:0000256" key="10">
    <source>
        <dbReference type="ARBA" id="ARBA00023303"/>
    </source>
</evidence>
<feature type="transmembrane region" description="Helical" evidence="11">
    <location>
        <begin position="315"/>
        <end position="333"/>
    </location>
</feature>
<keyword evidence="11" id="KW-1133">Transmembrane helix</keyword>
<keyword evidence="2" id="KW-0813">Transport</keyword>
<dbReference type="EMBL" id="AFYH01251932">
    <property type="status" value="NOT_ANNOTATED_CDS"/>
    <property type="molecule type" value="Genomic_DNA"/>
</dbReference>
<keyword evidence="3" id="KW-1003">Cell membrane</keyword>
<dbReference type="GO" id="GO:0005262">
    <property type="term" value="F:calcium channel activity"/>
    <property type="evidence" value="ECO:0007669"/>
    <property type="project" value="UniProtKB-KW"/>
</dbReference>
<evidence type="ECO:0000256" key="8">
    <source>
        <dbReference type="ARBA" id="ARBA00023043"/>
    </source>
</evidence>
<evidence type="ECO:0000256" key="1">
    <source>
        <dbReference type="ARBA" id="ARBA00004651"/>
    </source>
</evidence>
<dbReference type="Gene3D" id="1.25.40.20">
    <property type="entry name" value="Ankyrin repeat-containing domain"/>
    <property type="match status" value="1"/>
</dbReference>
<evidence type="ECO:0000256" key="3">
    <source>
        <dbReference type="ARBA" id="ARBA00022475"/>
    </source>
</evidence>
<evidence type="ECO:0000256" key="5">
    <source>
        <dbReference type="ARBA" id="ARBA00022673"/>
    </source>
</evidence>
<dbReference type="InterPro" id="IPR024862">
    <property type="entry name" value="TRPV"/>
</dbReference>
<keyword evidence="6" id="KW-0677">Repeat</keyword>
<proteinExistence type="predicted"/>
<evidence type="ECO:0000256" key="7">
    <source>
        <dbReference type="ARBA" id="ARBA00022837"/>
    </source>
</evidence>
<evidence type="ECO:0000256" key="4">
    <source>
        <dbReference type="ARBA" id="ARBA00022568"/>
    </source>
</evidence>
<dbReference type="eggNOG" id="KOG3676">
    <property type="taxonomic scope" value="Eukaryota"/>
</dbReference>
<dbReference type="OMA" id="YHRADIR"/>
<dbReference type="HOGENOM" id="CLU_056871_0_0_1"/>
<keyword evidence="10" id="KW-0407">Ion channel</keyword>
<reference evidence="13" key="1">
    <citation type="submission" date="2011-08" db="EMBL/GenBank/DDBJ databases">
        <title>The draft genome of Latimeria chalumnae.</title>
        <authorList>
            <person name="Di Palma F."/>
            <person name="Alfoldi J."/>
            <person name="Johnson J."/>
            <person name="Berlin A."/>
            <person name="Gnerre S."/>
            <person name="Jaffe D."/>
            <person name="MacCallum I."/>
            <person name="Young S."/>
            <person name="Walker B.J."/>
            <person name="Lander E."/>
            <person name="Lindblad-Toh K."/>
        </authorList>
    </citation>
    <scope>NUCLEOTIDE SEQUENCE [LARGE SCALE GENOMIC DNA]</scope>
    <source>
        <strain evidence="13">Wild caught</strain>
    </source>
</reference>
<feature type="transmembrane region" description="Helical" evidence="11">
    <location>
        <begin position="288"/>
        <end position="309"/>
    </location>
</feature>
<comment type="subcellular location">
    <subcellularLocation>
        <location evidence="1">Cell membrane</location>
        <topology evidence="1">Multi-pass membrane protein</topology>
    </subcellularLocation>
</comment>
<evidence type="ECO:0000313" key="13">
    <source>
        <dbReference type="Proteomes" id="UP000008672"/>
    </source>
</evidence>
<dbReference type="InterPro" id="IPR036770">
    <property type="entry name" value="Ankyrin_rpt-contain_sf"/>
</dbReference>
<dbReference type="FunFam" id="1.25.40.20:FF:000431">
    <property type="entry name" value="Transient receptor potential cation channel subfamily V member 4"/>
    <property type="match status" value="1"/>
</dbReference>
<keyword evidence="13" id="KW-1185">Reference proteome</keyword>
<evidence type="ECO:0000256" key="11">
    <source>
        <dbReference type="SAM" id="Phobius"/>
    </source>
</evidence>
<name>H3A619_LATCH</name>
<evidence type="ECO:0000313" key="12">
    <source>
        <dbReference type="Ensembl" id="ENSLACP00000005090.1"/>
    </source>
</evidence>
<keyword evidence="9" id="KW-0406">Ion transport</keyword>
<dbReference type="Ensembl" id="ENSLACT00000005136.1">
    <property type="protein sequence ID" value="ENSLACP00000005090.1"/>
    <property type="gene ID" value="ENSLACG00000004526.1"/>
</dbReference>
<evidence type="ECO:0000256" key="6">
    <source>
        <dbReference type="ARBA" id="ARBA00022737"/>
    </source>
</evidence>
<dbReference type="Proteomes" id="UP000008672">
    <property type="component" value="Unassembled WGS sequence"/>
</dbReference>
<dbReference type="GO" id="GO:0098703">
    <property type="term" value="P:calcium ion import across plasma membrane"/>
    <property type="evidence" value="ECO:0007669"/>
    <property type="project" value="TreeGrafter"/>
</dbReference>
<protein>
    <submittedName>
        <fullName evidence="12">Uncharacterized protein</fullName>
    </submittedName>
</protein>
<keyword evidence="7" id="KW-0106">Calcium</keyword>
<keyword evidence="4" id="KW-0109">Calcium transport</keyword>
<reference evidence="12" key="3">
    <citation type="submission" date="2025-09" db="UniProtKB">
        <authorList>
            <consortium name="Ensembl"/>
        </authorList>
    </citation>
    <scope>IDENTIFICATION</scope>
</reference>